<feature type="compositionally biased region" description="Basic and acidic residues" evidence="4">
    <location>
        <begin position="442"/>
        <end position="452"/>
    </location>
</feature>
<evidence type="ECO:0000313" key="7">
    <source>
        <dbReference type="WBParaSite" id="PTRK_0001081600.1"/>
    </source>
</evidence>
<keyword evidence="2 3" id="KW-0694">RNA-binding</keyword>
<dbReference type="Pfam" id="PF11835">
    <property type="entry name" value="RRM_8"/>
    <property type="match status" value="1"/>
</dbReference>
<feature type="compositionally biased region" description="Basic and acidic residues" evidence="4">
    <location>
        <begin position="387"/>
        <end position="409"/>
    </location>
</feature>
<protein>
    <submittedName>
        <fullName evidence="7">RRM domain-containing protein</fullName>
    </submittedName>
</protein>
<dbReference type="Pfam" id="PF13893">
    <property type="entry name" value="RRM_5"/>
    <property type="match status" value="1"/>
</dbReference>
<dbReference type="AlphaFoldDB" id="A0A0N4ZQM2"/>
<dbReference type="InterPro" id="IPR021790">
    <property type="entry name" value="PTBP1-like_RRM2"/>
</dbReference>
<feature type="compositionally biased region" description="Pro residues" evidence="4">
    <location>
        <begin position="264"/>
        <end position="276"/>
    </location>
</feature>
<dbReference type="InterPro" id="IPR000504">
    <property type="entry name" value="RRM_dom"/>
</dbReference>
<reference evidence="7" key="1">
    <citation type="submission" date="2017-02" db="UniProtKB">
        <authorList>
            <consortium name="WormBaseParasite"/>
        </authorList>
    </citation>
    <scope>IDENTIFICATION</scope>
</reference>
<evidence type="ECO:0000256" key="4">
    <source>
        <dbReference type="SAM" id="MobiDB-lite"/>
    </source>
</evidence>
<dbReference type="Proteomes" id="UP000038045">
    <property type="component" value="Unplaced"/>
</dbReference>
<evidence type="ECO:0000313" key="6">
    <source>
        <dbReference type="Proteomes" id="UP000038045"/>
    </source>
</evidence>
<dbReference type="WBParaSite" id="PTRK_0001081600.1">
    <property type="protein sequence ID" value="PTRK_0001081600.1"/>
    <property type="gene ID" value="PTRK_0001081600"/>
</dbReference>
<keyword evidence="6" id="KW-1185">Reference proteome</keyword>
<evidence type="ECO:0000256" key="1">
    <source>
        <dbReference type="ARBA" id="ARBA00022737"/>
    </source>
</evidence>
<organism evidence="6 7">
    <name type="scientific">Parastrongyloides trichosuri</name>
    <name type="common">Possum-specific nematode worm</name>
    <dbReference type="NCBI Taxonomy" id="131310"/>
    <lineage>
        <taxon>Eukaryota</taxon>
        <taxon>Metazoa</taxon>
        <taxon>Ecdysozoa</taxon>
        <taxon>Nematoda</taxon>
        <taxon>Chromadorea</taxon>
        <taxon>Rhabditida</taxon>
        <taxon>Tylenchina</taxon>
        <taxon>Panagrolaimomorpha</taxon>
        <taxon>Strongyloidoidea</taxon>
        <taxon>Strongyloididae</taxon>
        <taxon>Parastrongyloides</taxon>
    </lineage>
</organism>
<dbReference type="SMART" id="SM00360">
    <property type="entry name" value="RRM"/>
    <property type="match status" value="3"/>
</dbReference>
<dbReference type="Pfam" id="PF00076">
    <property type="entry name" value="RRM_1"/>
    <property type="match status" value="1"/>
</dbReference>
<evidence type="ECO:0000256" key="3">
    <source>
        <dbReference type="PROSITE-ProRule" id="PRU00176"/>
    </source>
</evidence>
<evidence type="ECO:0000259" key="5">
    <source>
        <dbReference type="PROSITE" id="PS50102"/>
    </source>
</evidence>
<dbReference type="CDD" id="cd12424">
    <property type="entry name" value="RRM3_hnRNPL_like"/>
    <property type="match status" value="1"/>
</dbReference>
<proteinExistence type="predicted"/>
<feature type="compositionally biased region" description="Low complexity" evidence="4">
    <location>
        <begin position="224"/>
        <end position="250"/>
    </location>
</feature>
<dbReference type="PROSITE" id="PS50102">
    <property type="entry name" value="RRM"/>
    <property type="match status" value="1"/>
</dbReference>
<dbReference type="PANTHER" id="PTHR15592">
    <property type="entry name" value="MATRIN 3/NUCLEAR PROTEIN 220-RELATED"/>
    <property type="match status" value="1"/>
</dbReference>
<feature type="region of interest" description="Disordered" evidence="4">
    <location>
        <begin position="669"/>
        <end position="694"/>
    </location>
</feature>
<dbReference type="Pfam" id="PF22976">
    <property type="entry name" value="RRM_10"/>
    <property type="match status" value="1"/>
</dbReference>
<dbReference type="InterPro" id="IPR055204">
    <property type="entry name" value="HNRNPL_RRM"/>
</dbReference>
<sequence length="694" mass="80055">MSFDYDGPPGTKRFCPNTNEDLYHNPSMSHTKVINVRNIHIATTEADLLETLSRFEVVAYATVMPHKKMALVEFETISGAERCVNESNRTPIFIRGNQIECTFSNTHSIQRTGLECDKQNKVLCITILNQTYPIDCDLINRICKDNAKVVRIAIIRKQPIHCLVEFETKEDARKVKIAINGADIYSDCCTLKVEYARPEFVKVTYNCIDSWDYTCTLPDRPNFQQKNHNASSHNNQQSNYNNHSHNHNNQYDSRRDDRQYHNRGPPPRNDAPYSPPPRDRSHNAPYNKPYDNGQNFNSKERRFSPRVDNYNDQGYNNRSGGNNVPPRDYPPRDYHNTNYDSRRETQYDNRRINNGPPSDNRYDGGRRDPYNAPPERIPGGRGGIYNSRDRPDDNRNNYDRRPDSRDSGGRYDNNYHPQERNRNNFNKIPNDKFGPPPNDYGYEGKYDPRNDSRSKDDHGCVLMIYGVNHENFNCDKLFNLLCPYGNVLRVKFMRSKPDTCMVEMNNRNEMNNAIKHLHEIKMFGTELALRPSKQNTLKGTDQPFDMLDGTPSYKDFSHNKFQRYNTQEMAVKNRLAYPTPEIHWFNAPPDVTDDQIYGAFDEARAPRPISITKGLSRHGGSSSGTCKFRSAEEAAEALAIANHVPIYAQSSKYPFVLKMAFNAEQAAARRALKREHPEDDDLRPPPSISHGQPY</sequence>
<feature type="compositionally biased region" description="Basic and acidic residues" evidence="4">
    <location>
        <begin position="329"/>
        <end position="351"/>
    </location>
</feature>
<evidence type="ECO:0000256" key="2">
    <source>
        <dbReference type="ARBA" id="ARBA00022884"/>
    </source>
</evidence>
<accession>A0A0N4ZQM2</accession>
<dbReference type="STRING" id="131310.A0A0N4ZQM2"/>
<feature type="compositionally biased region" description="Basic and acidic residues" evidence="4">
    <location>
        <begin position="360"/>
        <end position="369"/>
    </location>
</feature>
<dbReference type="InterPro" id="IPR012677">
    <property type="entry name" value="Nucleotide-bd_a/b_plait_sf"/>
</dbReference>
<feature type="region of interest" description="Disordered" evidence="4">
    <location>
        <begin position="222"/>
        <end position="452"/>
    </location>
</feature>
<dbReference type="Gene3D" id="3.30.70.330">
    <property type="match status" value="4"/>
</dbReference>
<dbReference type="InterPro" id="IPR035979">
    <property type="entry name" value="RBD_domain_sf"/>
</dbReference>
<keyword evidence="1" id="KW-0677">Repeat</keyword>
<feature type="domain" description="RRM" evidence="5">
    <location>
        <begin position="32"/>
        <end position="106"/>
    </location>
</feature>
<name>A0A0N4ZQM2_PARTI</name>
<dbReference type="SUPFAM" id="SSF54928">
    <property type="entry name" value="RNA-binding domain, RBD"/>
    <property type="match status" value="3"/>
</dbReference>
<dbReference type="GO" id="GO:0003723">
    <property type="term" value="F:RNA binding"/>
    <property type="evidence" value="ECO:0007669"/>
    <property type="project" value="UniProtKB-UniRule"/>
</dbReference>
<feature type="compositionally biased region" description="Polar residues" evidence="4">
    <location>
        <begin position="310"/>
        <end position="322"/>
    </location>
</feature>